<dbReference type="PIRSF" id="PIRSF000390">
    <property type="entry name" value="PLP_StrS"/>
    <property type="match status" value="1"/>
</dbReference>
<comment type="caution">
    <text evidence="6">The sequence shown here is derived from an EMBL/GenBank/DDBJ whole genome shotgun (WGS) entry which is preliminary data.</text>
</comment>
<dbReference type="AlphaFoldDB" id="A0A2B6S1B9"/>
<dbReference type="Proteomes" id="UP000223472">
    <property type="component" value="Unassembled WGS sequence"/>
</dbReference>
<dbReference type="GO" id="GO:0000271">
    <property type="term" value="P:polysaccharide biosynthetic process"/>
    <property type="evidence" value="ECO:0007669"/>
    <property type="project" value="TreeGrafter"/>
</dbReference>
<dbReference type="InterPro" id="IPR015424">
    <property type="entry name" value="PyrdxlP-dep_Trfase"/>
</dbReference>
<comment type="similarity">
    <text evidence="2 5">Belongs to the DegT/DnrJ/EryC1 family.</text>
</comment>
<dbReference type="GO" id="GO:0008483">
    <property type="term" value="F:transaminase activity"/>
    <property type="evidence" value="ECO:0007669"/>
    <property type="project" value="UniProtKB-KW"/>
</dbReference>
<dbReference type="InterPro" id="IPR000653">
    <property type="entry name" value="DegT/StrS_aminotransferase"/>
</dbReference>
<dbReference type="EMBL" id="NVIY01000023">
    <property type="protein sequence ID" value="PGD34742.1"/>
    <property type="molecule type" value="Genomic_DNA"/>
</dbReference>
<protein>
    <submittedName>
        <fullName evidence="6">Aminotransferase</fullName>
    </submittedName>
</protein>
<dbReference type="Gene3D" id="3.40.640.10">
    <property type="entry name" value="Type I PLP-dependent aspartate aminotransferase-like (Major domain)"/>
    <property type="match status" value="1"/>
</dbReference>
<evidence type="ECO:0000256" key="5">
    <source>
        <dbReference type="RuleBase" id="RU004508"/>
    </source>
</evidence>
<evidence type="ECO:0000256" key="4">
    <source>
        <dbReference type="PIRSR" id="PIRSR000390-2"/>
    </source>
</evidence>
<evidence type="ECO:0000256" key="1">
    <source>
        <dbReference type="ARBA" id="ARBA00022898"/>
    </source>
</evidence>
<name>A0A2B6S1B9_9BACI</name>
<reference evidence="6 7" key="1">
    <citation type="submission" date="2017-09" db="EMBL/GenBank/DDBJ databases">
        <title>Large-scale bioinformatics analysis of Bacillus genomes uncovers conserved roles of natural products in bacterial physiology.</title>
        <authorList>
            <consortium name="Agbiome Team Llc"/>
            <person name="Bleich R.M."/>
            <person name="Grubbs K.J."/>
            <person name="Santa Maria K.C."/>
            <person name="Allen S.E."/>
            <person name="Farag S."/>
            <person name="Shank E.A."/>
            <person name="Bowers A."/>
        </authorList>
    </citation>
    <scope>NUCLEOTIDE SEQUENCE [LARGE SCALE GENOMIC DNA]</scope>
    <source>
        <strain evidence="6 7">AFS065610</strain>
    </source>
</reference>
<gene>
    <name evidence="6" type="ORF">COM27_15290</name>
</gene>
<dbReference type="Pfam" id="PF01041">
    <property type="entry name" value="DegT_DnrJ_EryC1"/>
    <property type="match status" value="1"/>
</dbReference>
<dbReference type="SUPFAM" id="SSF53383">
    <property type="entry name" value="PLP-dependent transferases"/>
    <property type="match status" value="1"/>
</dbReference>
<feature type="active site" description="Proton acceptor" evidence="3">
    <location>
        <position position="190"/>
    </location>
</feature>
<keyword evidence="6" id="KW-0032">Aminotransferase</keyword>
<evidence type="ECO:0000256" key="3">
    <source>
        <dbReference type="PIRSR" id="PIRSR000390-1"/>
    </source>
</evidence>
<proteinExistence type="inferred from homology"/>
<organism evidence="6 7">
    <name type="scientific">Bacillus wiedmannii</name>
    <dbReference type="NCBI Taxonomy" id="1890302"/>
    <lineage>
        <taxon>Bacteria</taxon>
        <taxon>Bacillati</taxon>
        <taxon>Bacillota</taxon>
        <taxon>Bacilli</taxon>
        <taxon>Bacillales</taxon>
        <taxon>Bacillaceae</taxon>
        <taxon>Bacillus</taxon>
        <taxon>Bacillus cereus group</taxon>
    </lineage>
</organism>
<dbReference type="PANTHER" id="PTHR30244:SF9">
    <property type="entry name" value="PROTEIN RV3402C"/>
    <property type="match status" value="1"/>
</dbReference>
<dbReference type="PANTHER" id="PTHR30244">
    <property type="entry name" value="TRANSAMINASE"/>
    <property type="match status" value="1"/>
</dbReference>
<dbReference type="RefSeq" id="WP_098707777.1">
    <property type="nucleotide sequence ID" value="NZ_NUTJ01000018.1"/>
</dbReference>
<dbReference type="CDD" id="cd00616">
    <property type="entry name" value="AHBA_syn"/>
    <property type="match status" value="1"/>
</dbReference>
<dbReference type="InterPro" id="IPR015421">
    <property type="entry name" value="PyrdxlP-dep_Trfase_major"/>
</dbReference>
<accession>A0A2B6S1B9</accession>
<sequence length="373" mass="42978">MKEELKFIQPITVTQPKLPDFDLYTSYIKEVWNKKWLTNNGPLHEEFKEELKQYLRVPNLELFTNGHLALELGIKALGLTGEVITTPFTFASTTHAITNCGLKPVFCDIEMDTFNIDVEEIEKHITENTSAIVAVHVFGNPCNVEKINELAEKYNLKVIYDAAHAFGVEIDGRSIASYGDLSMFSFHATKVFHSIEGGLLVFQDEELGSKLMALKNFGMPSPDRVEFIGSNAKMNEFQAAMGLCNIKTIDSDIQKRQRIYEEYVNCLQNVNFIKYLPQIENVKHNYSYFPIVLENNALRDRLFEQLKSYNIYVRKYFYPLCNDFDCYDYDKNETPNAVYVSDRILALPMFTELNINDIKQICEIILEESLLNV</sequence>
<evidence type="ECO:0000313" key="7">
    <source>
        <dbReference type="Proteomes" id="UP000223472"/>
    </source>
</evidence>
<keyword evidence="6" id="KW-0808">Transferase</keyword>
<evidence type="ECO:0000256" key="2">
    <source>
        <dbReference type="ARBA" id="ARBA00037999"/>
    </source>
</evidence>
<evidence type="ECO:0000313" key="6">
    <source>
        <dbReference type="EMBL" id="PGD34742.1"/>
    </source>
</evidence>
<feature type="modified residue" description="N6-(pyridoxal phosphate)lysine" evidence="4">
    <location>
        <position position="190"/>
    </location>
</feature>
<dbReference type="GO" id="GO:0030170">
    <property type="term" value="F:pyridoxal phosphate binding"/>
    <property type="evidence" value="ECO:0007669"/>
    <property type="project" value="TreeGrafter"/>
</dbReference>
<keyword evidence="1 4" id="KW-0663">Pyridoxal phosphate</keyword>